<evidence type="ECO:0000313" key="4">
    <source>
        <dbReference type="EMBL" id="VDK47546.1"/>
    </source>
</evidence>
<reference evidence="4 5" key="2">
    <citation type="submission" date="2018-11" db="EMBL/GenBank/DDBJ databases">
        <authorList>
            <consortium name="Pathogen Informatics"/>
        </authorList>
    </citation>
    <scope>NUCLEOTIDE SEQUENCE [LARGE SCALE GENOMIC DNA]</scope>
</reference>
<reference evidence="6" key="1">
    <citation type="submission" date="2017-02" db="UniProtKB">
        <authorList>
            <consortium name="WormBaseParasite"/>
        </authorList>
    </citation>
    <scope>IDENTIFICATION</scope>
</reference>
<gene>
    <name evidence="4" type="ORF">ASIM_LOCUS12513</name>
</gene>
<keyword evidence="5" id="KW-1185">Reference proteome</keyword>
<dbReference type="GO" id="GO:0000977">
    <property type="term" value="F:RNA polymerase II transcription regulatory region sequence-specific DNA binding"/>
    <property type="evidence" value="ECO:0007669"/>
    <property type="project" value="TreeGrafter"/>
</dbReference>
<evidence type="ECO:0000313" key="5">
    <source>
        <dbReference type="Proteomes" id="UP000267096"/>
    </source>
</evidence>
<dbReference type="PANTHER" id="PTHR23043">
    <property type="entry name" value="HYPOXIA-INDUCIBLE FACTOR 1 ALPHA"/>
    <property type="match status" value="1"/>
</dbReference>
<dbReference type="OrthoDB" id="6021714at2759"/>
<keyword evidence="1" id="KW-0805">Transcription regulation</keyword>
<name>A0A0M3JXH0_ANISI</name>
<dbReference type="Proteomes" id="UP000267096">
    <property type="component" value="Unassembled WGS sequence"/>
</dbReference>
<dbReference type="AlphaFoldDB" id="A0A0M3JXH0"/>
<dbReference type="GO" id="GO:0010557">
    <property type="term" value="P:positive regulation of macromolecule biosynthetic process"/>
    <property type="evidence" value="ECO:0007669"/>
    <property type="project" value="UniProtKB-ARBA"/>
</dbReference>
<sequence>MEEAGKLRKRKGNVTAAITHQRTVAQQRRMLENVEFEKLSAELPIARAISGQHIDKVCLIRCSSIFMMQSLCSIRQHLISSDPRVQSAGTAILNIRMKSTLTKRANKDVMKCSAGYKVIQMETSLIQSVHCNCIVAFCQPLPVLIYTSIRLDSYSFAITADVDLAIHYVDAR</sequence>
<dbReference type="GO" id="GO:0000981">
    <property type="term" value="F:DNA-binding transcription factor activity, RNA polymerase II-specific"/>
    <property type="evidence" value="ECO:0007669"/>
    <property type="project" value="TreeGrafter"/>
</dbReference>
<dbReference type="WBParaSite" id="ASIM_0001304701-mRNA-1">
    <property type="protein sequence ID" value="ASIM_0001304701-mRNA-1"/>
    <property type="gene ID" value="ASIM_0001304701"/>
</dbReference>
<dbReference type="EMBL" id="UYRR01031202">
    <property type="protein sequence ID" value="VDK47546.1"/>
    <property type="molecule type" value="Genomic_DNA"/>
</dbReference>
<evidence type="ECO:0000256" key="2">
    <source>
        <dbReference type="ARBA" id="ARBA00023163"/>
    </source>
</evidence>
<evidence type="ECO:0000256" key="3">
    <source>
        <dbReference type="ARBA" id="ARBA00023242"/>
    </source>
</evidence>
<keyword evidence="3" id="KW-0539">Nucleus</keyword>
<accession>A0A0M3JXH0</accession>
<evidence type="ECO:0000256" key="1">
    <source>
        <dbReference type="ARBA" id="ARBA00023015"/>
    </source>
</evidence>
<evidence type="ECO:0000313" key="6">
    <source>
        <dbReference type="WBParaSite" id="ASIM_0001304701-mRNA-1"/>
    </source>
</evidence>
<keyword evidence="2" id="KW-0804">Transcription</keyword>
<protein>
    <submittedName>
        <fullName evidence="6">Helix-loop-helix 34 (inferred by orthology to a C. elegans protein)</fullName>
    </submittedName>
</protein>
<organism evidence="6">
    <name type="scientific">Anisakis simplex</name>
    <name type="common">Herring worm</name>
    <dbReference type="NCBI Taxonomy" id="6269"/>
    <lineage>
        <taxon>Eukaryota</taxon>
        <taxon>Metazoa</taxon>
        <taxon>Ecdysozoa</taxon>
        <taxon>Nematoda</taxon>
        <taxon>Chromadorea</taxon>
        <taxon>Rhabditida</taxon>
        <taxon>Spirurina</taxon>
        <taxon>Ascaridomorpha</taxon>
        <taxon>Ascaridoidea</taxon>
        <taxon>Anisakidae</taxon>
        <taxon>Anisakis</taxon>
        <taxon>Anisakis simplex complex</taxon>
    </lineage>
</organism>
<proteinExistence type="predicted"/>
<dbReference type="PANTHER" id="PTHR23043:SF17">
    <property type="entry name" value="PROTEIN SIMILAR"/>
    <property type="match status" value="1"/>
</dbReference>